<sequence length="69" mass="7586">MKTKHILIILAIGFFIILIGAVLKIIHMEIGPLNGNSMLTMGMFVEVIGGILLIYKLITAKKSNDFLNS</sequence>
<keyword evidence="1" id="KW-0812">Transmembrane</keyword>
<dbReference type="EMBL" id="RQTJ01000014">
    <property type="protein sequence ID" value="RRA94834.1"/>
    <property type="molecule type" value="Genomic_DNA"/>
</dbReference>
<feature type="transmembrane region" description="Helical" evidence="1">
    <location>
        <begin position="7"/>
        <end position="26"/>
    </location>
</feature>
<reference evidence="3 4" key="1">
    <citation type="submission" date="2018-11" db="EMBL/GenBank/DDBJ databases">
        <title>Flavobacterium sp. nov., YIM 102796 draft genome.</title>
        <authorList>
            <person name="Li G."/>
            <person name="Jiang Y."/>
        </authorList>
    </citation>
    <scope>NUCLEOTIDE SEQUENCE [LARGE SCALE GENOMIC DNA]</scope>
    <source>
        <strain evidence="3 4">YIM 102796</strain>
    </source>
</reference>
<keyword evidence="1" id="KW-1133">Transmembrane helix</keyword>
<comment type="caution">
    <text evidence="3">The sequence shown here is derived from an EMBL/GenBank/DDBJ whole genome shotgun (WGS) entry which is preliminary data.</text>
</comment>
<gene>
    <name evidence="3" type="ORF">EG242_08285</name>
</gene>
<feature type="transmembrane region" description="Helical" evidence="1">
    <location>
        <begin position="38"/>
        <end position="58"/>
    </location>
</feature>
<evidence type="ECO:0000256" key="1">
    <source>
        <dbReference type="SAM" id="Phobius"/>
    </source>
</evidence>
<dbReference type="Proteomes" id="UP000268372">
    <property type="component" value="Unassembled WGS sequence"/>
</dbReference>
<keyword evidence="4" id="KW-1185">Reference proteome</keyword>
<keyword evidence="1" id="KW-0472">Membrane</keyword>
<dbReference type="Pfam" id="PF22827">
    <property type="entry name" value="GldL_N"/>
    <property type="match status" value="1"/>
</dbReference>
<proteinExistence type="predicted"/>
<evidence type="ECO:0000313" key="4">
    <source>
        <dbReference type="Proteomes" id="UP000268372"/>
    </source>
</evidence>
<evidence type="ECO:0000259" key="2">
    <source>
        <dbReference type="Pfam" id="PF22827"/>
    </source>
</evidence>
<protein>
    <recommendedName>
        <fullName evidence="2">Gliding motility protein GldL-like N-terminal domain-containing protein</fullName>
    </recommendedName>
</protein>
<feature type="domain" description="Gliding motility protein GldL-like N-terminal" evidence="2">
    <location>
        <begin position="11"/>
        <end position="48"/>
    </location>
</feature>
<dbReference type="AlphaFoldDB" id="A0A3P1B1A4"/>
<organism evidence="3 4">
    <name type="scientific">Paenimyroides viscosum</name>
    <dbReference type="NCBI Taxonomy" id="2488729"/>
    <lineage>
        <taxon>Bacteria</taxon>
        <taxon>Pseudomonadati</taxon>
        <taxon>Bacteroidota</taxon>
        <taxon>Flavobacteriia</taxon>
        <taxon>Flavobacteriales</taxon>
        <taxon>Flavobacteriaceae</taxon>
        <taxon>Paenimyroides</taxon>
    </lineage>
</organism>
<name>A0A3P1B1A4_9FLAO</name>
<dbReference type="OrthoDB" id="1272131at2"/>
<dbReference type="InterPro" id="IPR055087">
    <property type="entry name" value="GldL-like_N"/>
</dbReference>
<evidence type="ECO:0000313" key="3">
    <source>
        <dbReference type="EMBL" id="RRA94834.1"/>
    </source>
</evidence>
<dbReference type="RefSeq" id="WP_124899423.1">
    <property type="nucleotide sequence ID" value="NZ_RQTJ01000014.1"/>
</dbReference>
<accession>A0A3P1B1A4</accession>